<protein>
    <recommendedName>
        <fullName evidence="2">Four helix bundle protein</fullName>
    </recommendedName>
</protein>
<comment type="caution">
    <text evidence="1">The sequence shown here is derived from an EMBL/GenBank/DDBJ whole genome shotgun (WGS) entry which is preliminary data.</text>
</comment>
<proteinExistence type="predicted"/>
<evidence type="ECO:0008006" key="2">
    <source>
        <dbReference type="Google" id="ProtNLM"/>
    </source>
</evidence>
<dbReference type="AlphaFoldDB" id="A0A0F9K3L9"/>
<gene>
    <name evidence="1" type="ORF">LCGC14_1378970</name>
</gene>
<dbReference type="EMBL" id="LAZR01008791">
    <property type="protein sequence ID" value="KKM76558.1"/>
    <property type="molecule type" value="Genomic_DNA"/>
</dbReference>
<reference evidence="1" key="1">
    <citation type="journal article" date="2015" name="Nature">
        <title>Complex archaea that bridge the gap between prokaryotes and eukaryotes.</title>
        <authorList>
            <person name="Spang A."/>
            <person name="Saw J.H."/>
            <person name="Jorgensen S.L."/>
            <person name="Zaremba-Niedzwiedzka K."/>
            <person name="Martijn J."/>
            <person name="Lind A.E."/>
            <person name="van Eijk R."/>
            <person name="Schleper C."/>
            <person name="Guy L."/>
            <person name="Ettema T.J."/>
        </authorList>
    </citation>
    <scope>NUCLEOTIDE SEQUENCE</scope>
</reference>
<accession>A0A0F9K3L9</accession>
<organism evidence="1">
    <name type="scientific">marine sediment metagenome</name>
    <dbReference type="NCBI Taxonomy" id="412755"/>
    <lineage>
        <taxon>unclassified sequences</taxon>
        <taxon>metagenomes</taxon>
        <taxon>ecological metagenomes</taxon>
    </lineage>
</organism>
<sequence length="93" mass="11441">MSEEPLPRTFDFFKKCNKFLKKVTQIDFKPQFRQDLCVITERIVNSSKSIWEQYKHNNYSLSQREIDRWRQKIEKIHILIEDFVERAGILEYE</sequence>
<evidence type="ECO:0000313" key="1">
    <source>
        <dbReference type="EMBL" id="KKM76558.1"/>
    </source>
</evidence>
<name>A0A0F9K3L9_9ZZZZ</name>